<reference evidence="2 3" key="1">
    <citation type="submission" date="2021-07" db="EMBL/GenBank/DDBJ databases">
        <title>The Aristolochia fimbriata genome: insights into angiosperm evolution, floral development and chemical biosynthesis.</title>
        <authorList>
            <person name="Jiao Y."/>
        </authorList>
    </citation>
    <scope>NUCLEOTIDE SEQUENCE [LARGE SCALE GENOMIC DNA]</scope>
    <source>
        <strain evidence="2">IBCAS-2021</strain>
        <tissue evidence="2">Leaf</tissue>
    </source>
</reference>
<name>A0AAV7DS96_ARIFI</name>
<proteinExistence type="predicted"/>
<evidence type="ECO:0000256" key="1">
    <source>
        <dbReference type="SAM" id="MobiDB-lite"/>
    </source>
</evidence>
<protein>
    <submittedName>
        <fullName evidence="2">Uncharacterized protein</fullName>
    </submittedName>
</protein>
<organism evidence="2 3">
    <name type="scientific">Aristolochia fimbriata</name>
    <name type="common">White veined hardy Dutchman's pipe vine</name>
    <dbReference type="NCBI Taxonomy" id="158543"/>
    <lineage>
        <taxon>Eukaryota</taxon>
        <taxon>Viridiplantae</taxon>
        <taxon>Streptophyta</taxon>
        <taxon>Embryophyta</taxon>
        <taxon>Tracheophyta</taxon>
        <taxon>Spermatophyta</taxon>
        <taxon>Magnoliopsida</taxon>
        <taxon>Magnoliidae</taxon>
        <taxon>Piperales</taxon>
        <taxon>Aristolochiaceae</taxon>
        <taxon>Aristolochia</taxon>
    </lineage>
</organism>
<evidence type="ECO:0000313" key="3">
    <source>
        <dbReference type="Proteomes" id="UP000825729"/>
    </source>
</evidence>
<feature type="region of interest" description="Disordered" evidence="1">
    <location>
        <begin position="83"/>
        <end position="106"/>
    </location>
</feature>
<gene>
    <name evidence="2" type="ORF">H6P81_019221</name>
</gene>
<sequence length="106" mass="11860">MSIRDSANSLIMSKWHGLDCVDKNNRPIHFMKKYLKADVKNSIPNPSLITGQCIVAGVIEDRGERVVPEGKAIREATVQRIHKAPVAASRSRRQAKDEGRLGRIEK</sequence>
<comment type="caution">
    <text evidence="2">The sequence shown here is derived from an EMBL/GenBank/DDBJ whole genome shotgun (WGS) entry which is preliminary data.</text>
</comment>
<dbReference type="EMBL" id="JAINDJ010000008">
    <property type="protein sequence ID" value="KAG9439056.1"/>
    <property type="molecule type" value="Genomic_DNA"/>
</dbReference>
<dbReference type="AlphaFoldDB" id="A0AAV7DS96"/>
<evidence type="ECO:0000313" key="2">
    <source>
        <dbReference type="EMBL" id="KAG9439056.1"/>
    </source>
</evidence>
<dbReference type="Proteomes" id="UP000825729">
    <property type="component" value="Unassembled WGS sequence"/>
</dbReference>
<accession>A0AAV7DS96</accession>
<keyword evidence="3" id="KW-1185">Reference proteome</keyword>
<feature type="compositionally biased region" description="Basic and acidic residues" evidence="1">
    <location>
        <begin position="94"/>
        <end position="106"/>
    </location>
</feature>